<sequence>MLGAAGIMASQLDAGESTEQLGPHFPAKAKRVIHLFMNGGPYQGDLFDPKPALAKFAGTKPAGADLLTERPTGGLLPSPFKFRQCGESGLPVSELLPQLS</sequence>
<protein>
    <submittedName>
        <fullName evidence="1">Protein containing DUF1501</fullName>
    </submittedName>
</protein>
<dbReference type="InterPro" id="IPR010869">
    <property type="entry name" value="DUF1501"/>
</dbReference>
<organism evidence="1 2">
    <name type="scientific">Rhodopirellula maiorica SM1</name>
    <dbReference type="NCBI Taxonomy" id="1265738"/>
    <lineage>
        <taxon>Bacteria</taxon>
        <taxon>Pseudomonadati</taxon>
        <taxon>Planctomycetota</taxon>
        <taxon>Planctomycetia</taxon>
        <taxon>Pirellulales</taxon>
        <taxon>Pirellulaceae</taxon>
        <taxon>Novipirellula</taxon>
    </lineage>
</organism>
<feature type="non-terminal residue" evidence="1">
    <location>
        <position position="100"/>
    </location>
</feature>
<dbReference type="Proteomes" id="UP000011991">
    <property type="component" value="Unassembled WGS sequence"/>
</dbReference>
<dbReference type="Pfam" id="PF07394">
    <property type="entry name" value="DUF1501"/>
    <property type="match status" value="1"/>
</dbReference>
<name>M5RTU1_9BACT</name>
<reference evidence="1 2" key="1">
    <citation type="journal article" date="2013" name="Mar. Genomics">
        <title>Expression of sulfatases in Rhodopirellula baltica and the diversity of sulfatases in the genus Rhodopirellula.</title>
        <authorList>
            <person name="Wegner C.E."/>
            <person name="Richter-Heitmann T."/>
            <person name="Klindworth A."/>
            <person name="Klockow C."/>
            <person name="Richter M."/>
            <person name="Achstetter T."/>
            <person name="Glockner F.O."/>
            <person name="Harder J."/>
        </authorList>
    </citation>
    <scope>NUCLEOTIDE SEQUENCE [LARGE SCALE GENOMIC DNA]</scope>
    <source>
        <strain evidence="1 2">SM1</strain>
    </source>
</reference>
<evidence type="ECO:0000313" key="1">
    <source>
        <dbReference type="EMBL" id="EMI22720.1"/>
    </source>
</evidence>
<evidence type="ECO:0000313" key="2">
    <source>
        <dbReference type="Proteomes" id="UP000011991"/>
    </source>
</evidence>
<proteinExistence type="predicted"/>
<gene>
    <name evidence="1" type="ORF">RMSM_00346</name>
</gene>
<accession>M5RTU1</accession>
<dbReference type="EMBL" id="ANOG01000047">
    <property type="protein sequence ID" value="EMI22720.1"/>
    <property type="molecule type" value="Genomic_DNA"/>
</dbReference>
<keyword evidence="2" id="KW-1185">Reference proteome</keyword>
<dbReference type="AlphaFoldDB" id="M5RTU1"/>
<comment type="caution">
    <text evidence="1">The sequence shown here is derived from an EMBL/GenBank/DDBJ whole genome shotgun (WGS) entry which is preliminary data.</text>
</comment>